<evidence type="ECO:0000259" key="1">
    <source>
        <dbReference type="PROSITE" id="PS50011"/>
    </source>
</evidence>
<dbReference type="InterPro" id="IPR045133">
    <property type="entry name" value="IRE1/2-like"/>
</dbReference>
<dbReference type="InterPro" id="IPR011009">
    <property type="entry name" value="Kinase-like_dom_sf"/>
</dbReference>
<dbReference type="Proteomes" id="UP000076858">
    <property type="component" value="Unassembled WGS sequence"/>
</dbReference>
<dbReference type="STRING" id="35525.A0A164UKN0"/>
<evidence type="ECO:0000313" key="3">
    <source>
        <dbReference type="Proteomes" id="UP000076858"/>
    </source>
</evidence>
<dbReference type="PANTHER" id="PTHR13954">
    <property type="entry name" value="IRE1-RELATED"/>
    <property type="match status" value="1"/>
</dbReference>
<dbReference type="PROSITE" id="PS00108">
    <property type="entry name" value="PROTEIN_KINASE_ST"/>
    <property type="match status" value="1"/>
</dbReference>
<dbReference type="EMBL" id="LRGB01001581">
    <property type="protein sequence ID" value="KZS11449.1"/>
    <property type="molecule type" value="Genomic_DNA"/>
</dbReference>
<proteinExistence type="predicted"/>
<sequence length="151" mass="16861">MASPLSSSRAGNVHGIQFDRSHLVGEDAYTSVLRGTLNGQRVAIKGIEVTRGTDQTTDNKLKVLQQYYAFEWCNTSLSQLFLKSDDPKKYDGPMLHHIDALFQLASGLEHIHSQNLVHGDIKPENVLISVRSGGKDKISQMGKLWTDQKRQ</sequence>
<evidence type="ECO:0000313" key="2">
    <source>
        <dbReference type="EMBL" id="KZS11449.1"/>
    </source>
</evidence>
<name>A0A164UKN0_9CRUS</name>
<dbReference type="GO" id="GO:0005524">
    <property type="term" value="F:ATP binding"/>
    <property type="evidence" value="ECO:0007669"/>
    <property type="project" value="InterPro"/>
</dbReference>
<dbReference type="Gene3D" id="1.10.510.10">
    <property type="entry name" value="Transferase(Phosphotransferase) domain 1"/>
    <property type="match status" value="1"/>
</dbReference>
<protein>
    <recommendedName>
        <fullName evidence="1">Protein kinase domain-containing protein</fullName>
    </recommendedName>
</protein>
<dbReference type="AlphaFoldDB" id="A0A164UKN0"/>
<dbReference type="GO" id="GO:0070059">
    <property type="term" value="P:intrinsic apoptotic signaling pathway in response to endoplasmic reticulum stress"/>
    <property type="evidence" value="ECO:0007669"/>
    <property type="project" value="TreeGrafter"/>
</dbReference>
<dbReference type="InterPro" id="IPR008271">
    <property type="entry name" value="Ser/Thr_kinase_AS"/>
</dbReference>
<dbReference type="Pfam" id="PF00069">
    <property type="entry name" value="Pkinase"/>
    <property type="match status" value="1"/>
</dbReference>
<dbReference type="PANTHER" id="PTHR13954:SF6">
    <property type="entry name" value="NON-SPECIFIC SERINE_THREONINE PROTEIN KINASE"/>
    <property type="match status" value="1"/>
</dbReference>
<comment type="caution">
    <text evidence="2">The sequence shown here is derived from an EMBL/GenBank/DDBJ whole genome shotgun (WGS) entry which is preliminary data.</text>
</comment>
<dbReference type="InterPro" id="IPR000719">
    <property type="entry name" value="Prot_kinase_dom"/>
</dbReference>
<gene>
    <name evidence="2" type="ORF">APZ42_024256</name>
</gene>
<dbReference type="OrthoDB" id="4062651at2759"/>
<reference evidence="2 3" key="1">
    <citation type="submission" date="2016-03" db="EMBL/GenBank/DDBJ databases">
        <title>EvidentialGene: Evidence-directed Construction of Genes on Genomes.</title>
        <authorList>
            <person name="Gilbert D.G."/>
            <person name="Choi J.-H."/>
            <person name="Mockaitis K."/>
            <person name="Colbourne J."/>
            <person name="Pfrender M."/>
        </authorList>
    </citation>
    <scope>NUCLEOTIDE SEQUENCE [LARGE SCALE GENOMIC DNA]</scope>
    <source>
        <strain evidence="2 3">Xinb3</strain>
        <tissue evidence="2">Complete organism</tissue>
    </source>
</reference>
<organism evidence="2 3">
    <name type="scientific">Daphnia magna</name>
    <dbReference type="NCBI Taxonomy" id="35525"/>
    <lineage>
        <taxon>Eukaryota</taxon>
        <taxon>Metazoa</taxon>
        <taxon>Ecdysozoa</taxon>
        <taxon>Arthropoda</taxon>
        <taxon>Crustacea</taxon>
        <taxon>Branchiopoda</taxon>
        <taxon>Diplostraca</taxon>
        <taxon>Cladocera</taxon>
        <taxon>Anomopoda</taxon>
        <taxon>Daphniidae</taxon>
        <taxon>Daphnia</taxon>
    </lineage>
</organism>
<dbReference type="PROSITE" id="PS50011">
    <property type="entry name" value="PROTEIN_KINASE_DOM"/>
    <property type="match status" value="1"/>
</dbReference>
<dbReference type="GO" id="GO:0051082">
    <property type="term" value="F:unfolded protein binding"/>
    <property type="evidence" value="ECO:0007669"/>
    <property type="project" value="TreeGrafter"/>
</dbReference>
<dbReference type="GO" id="GO:1990604">
    <property type="term" value="C:IRE1-TRAF2-ASK1 complex"/>
    <property type="evidence" value="ECO:0007669"/>
    <property type="project" value="TreeGrafter"/>
</dbReference>
<dbReference type="GO" id="GO:0004521">
    <property type="term" value="F:RNA endonuclease activity"/>
    <property type="evidence" value="ECO:0007669"/>
    <property type="project" value="InterPro"/>
</dbReference>
<feature type="domain" description="Protein kinase" evidence="1">
    <location>
        <begin position="1"/>
        <end position="151"/>
    </location>
</feature>
<keyword evidence="3" id="KW-1185">Reference proteome</keyword>
<dbReference type="GO" id="GO:0036498">
    <property type="term" value="P:IRE1-mediated unfolded protein response"/>
    <property type="evidence" value="ECO:0007669"/>
    <property type="project" value="TreeGrafter"/>
</dbReference>
<dbReference type="GO" id="GO:0004674">
    <property type="term" value="F:protein serine/threonine kinase activity"/>
    <property type="evidence" value="ECO:0007669"/>
    <property type="project" value="InterPro"/>
</dbReference>
<accession>A0A164UKN0</accession>
<dbReference type="SUPFAM" id="SSF56112">
    <property type="entry name" value="Protein kinase-like (PK-like)"/>
    <property type="match status" value="1"/>
</dbReference>